<keyword evidence="1" id="KW-0472">Membrane</keyword>
<keyword evidence="3" id="KW-1185">Reference proteome</keyword>
<organism evidence="2 3">
    <name type="scientific">Pseudodesulfovibrio nedwellii</name>
    <dbReference type="NCBI Taxonomy" id="2973072"/>
    <lineage>
        <taxon>Bacteria</taxon>
        <taxon>Pseudomonadati</taxon>
        <taxon>Thermodesulfobacteriota</taxon>
        <taxon>Desulfovibrionia</taxon>
        <taxon>Desulfovibrionales</taxon>
        <taxon>Desulfovibrionaceae</taxon>
    </lineage>
</organism>
<evidence type="ECO:0000313" key="2">
    <source>
        <dbReference type="EMBL" id="BDQ38941.1"/>
    </source>
</evidence>
<feature type="transmembrane region" description="Helical" evidence="1">
    <location>
        <begin position="37"/>
        <end position="54"/>
    </location>
</feature>
<dbReference type="RefSeq" id="WP_281761426.1">
    <property type="nucleotide sequence ID" value="NZ_AP026709.1"/>
</dbReference>
<keyword evidence="1" id="KW-1133">Transmembrane helix</keyword>
<evidence type="ECO:0008006" key="4">
    <source>
        <dbReference type="Google" id="ProtNLM"/>
    </source>
</evidence>
<dbReference type="EMBL" id="AP026709">
    <property type="protein sequence ID" value="BDQ38941.1"/>
    <property type="molecule type" value="Genomic_DNA"/>
</dbReference>
<keyword evidence="1" id="KW-0812">Transmembrane</keyword>
<accession>A0ABM8B534</accession>
<dbReference type="Gene3D" id="1.25.40.10">
    <property type="entry name" value="Tetratricopeptide repeat domain"/>
    <property type="match status" value="1"/>
</dbReference>
<protein>
    <recommendedName>
        <fullName evidence="4">Tetratricopeptide repeat-like domain-containing protein</fullName>
    </recommendedName>
</protein>
<dbReference type="Proteomes" id="UP001317742">
    <property type="component" value="Chromosome"/>
</dbReference>
<reference evidence="2 3" key="1">
    <citation type="submission" date="2022-08" db="EMBL/GenBank/DDBJ databases">
        <title>Genome Sequence of the sulphate-reducing bacterium, Pseudodesulfovibrio sp. SYK.</title>
        <authorList>
            <person name="Kondo R."/>
            <person name="Kataoka T."/>
        </authorList>
    </citation>
    <scope>NUCLEOTIDE SEQUENCE [LARGE SCALE GENOMIC DNA]</scope>
    <source>
        <strain evidence="2 3">SYK</strain>
    </source>
</reference>
<evidence type="ECO:0000313" key="3">
    <source>
        <dbReference type="Proteomes" id="UP001317742"/>
    </source>
</evidence>
<name>A0ABM8B534_9BACT</name>
<dbReference type="InterPro" id="IPR011990">
    <property type="entry name" value="TPR-like_helical_dom_sf"/>
</dbReference>
<evidence type="ECO:0000256" key="1">
    <source>
        <dbReference type="SAM" id="Phobius"/>
    </source>
</evidence>
<gene>
    <name evidence="2" type="ORF">SYK_33010</name>
</gene>
<dbReference type="SUPFAM" id="SSF48452">
    <property type="entry name" value="TPR-like"/>
    <property type="match status" value="1"/>
</dbReference>
<sequence>MADNKTTQQEVLSDIESRAPQSMHPILEAAFKYQKQLILAVSVIIGVTAIYAGYNAYAAKAKATAQAELGVILVETRNKDQIEKLETLLSTVPASVKPAVVLEIAQASMTFGEYAKAVTYWGMLVGETNDDMQFTARMGKAKALLLEGKSADALTEMKELVGIASAAYTVPVYRQLALAAETAGDTVEALDAYKKIAEKDVADKPFIDYKISQLESK</sequence>
<proteinExistence type="predicted"/>